<organism evidence="1">
    <name type="scientific">marine metagenome</name>
    <dbReference type="NCBI Taxonomy" id="408172"/>
    <lineage>
        <taxon>unclassified sequences</taxon>
        <taxon>metagenomes</taxon>
        <taxon>ecological metagenomes</taxon>
    </lineage>
</organism>
<name>A0A383ELA6_9ZZZZ</name>
<proteinExistence type="predicted"/>
<sequence>MNWDNIYYELGEISYDDLCESQYLSKILYYIKESLGDKFDRYDFYIYSSKGIYNLPKPIVISNSKPKVLIYISDEQATVPLYLNKYFIAIFKCYLSKHHDEERIYPFSLGYHKDVPHLSIIPINDRLTNVFFSGNLENDSRLSFYKELSPLRFIPDRVFYQIKKEIKKYFPRDCSNIFKNSIINFTRGFSSGLSGDEYA</sequence>
<accession>A0A383ELA6</accession>
<gene>
    <name evidence="1" type="ORF">METZ01_LOCUS510491</name>
</gene>
<feature type="non-terminal residue" evidence="1">
    <location>
        <position position="199"/>
    </location>
</feature>
<evidence type="ECO:0000313" key="1">
    <source>
        <dbReference type="EMBL" id="SVE57637.1"/>
    </source>
</evidence>
<dbReference type="AlphaFoldDB" id="A0A383ELA6"/>
<reference evidence="1" key="1">
    <citation type="submission" date="2018-05" db="EMBL/GenBank/DDBJ databases">
        <authorList>
            <person name="Lanie J.A."/>
            <person name="Ng W.-L."/>
            <person name="Kazmierczak K.M."/>
            <person name="Andrzejewski T.M."/>
            <person name="Davidsen T.M."/>
            <person name="Wayne K.J."/>
            <person name="Tettelin H."/>
            <person name="Glass J.I."/>
            <person name="Rusch D."/>
            <person name="Podicherti R."/>
            <person name="Tsui H.-C.T."/>
            <person name="Winkler M.E."/>
        </authorList>
    </citation>
    <scope>NUCLEOTIDE SEQUENCE</scope>
</reference>
<protein>
    <submittedName>
        <fullName evidence="1">Uncharacterized protein</fullName>
    </submittedName>
</protein>
<dbReference type="EMBL" id="UINC01226945">
    <property type="protein sequence ID" value="SVE57637.1"/>
    <property type="molecule type" value="Genomic_DNA"/>
</dbReference>